<accession>A0A8S0ZGS8</accession>
<feature type="region of interest" description="Disordered" evidence="1">
    <location>
        <begin position="56"/>
        <end position="78"/>
    </location>
</feature>
<evidence type="ECO:0000256" key="1">
    <source>
        <dbReference type="SAM" id="MobiDB-lite"/>
    </source>
</evidence>
<proteinExistence type="predicted"/>
<keyword evidence="3" id="KW-1185">Reference proteome</keyword>
<protein>
    <submittedName>
        <fullName evidence="2">Uncharacterized protein</fullName>
    </submittedName>
</protein>
<gene>
    <name evidence="2" type="ORF">APLA_LOCUS4916</name>
</gene>
<dbReference type="EMBL" id="CADEBC010000478">
    <property type="protein sequence ID" value="CAB3232613.1"/>
    <property type="molecule type" value="Genomic_DNA"/>
</dbReference>
<comment type="caution">
    <text evidence="2">The sequence shown here is derived from an EMBL/GenBank/DDBJ whole genome shotgun (WGS) entry which is preliminary data.</text>
</comment>
<name>A0A8S0ZGS8_ARCPL</name>
<sequence length="78" mass="8300">MPTVTGRLRPPACSVVVSVHAEPVLLSPPLTAEKLAPIGPHLLVFYRGFLLHAPKSEEPAGQPADTPTLLDQALPESR</sequence>
<evidence type="ECO:0000313" key="3">
    <source>
        <dbReference type="Proteomes" id="UP000494106"/>
    </source>
</evidence>
<evidence type="ECO:0000313" key="2">
    <source>
        <dbReference type="EMBL" id="CAB3232613.1"/>
    </source>
</evidence>
<dbReference type="OrthoDB" id="7507272at2759"/>
<dbReference type="Proteomes" id="UP000494106">
    <property type="component" value="Unassembled WGS sequence"/>
</dbReference>
<reference evidence="2 3" key="1">
    <citation type="submission" date="2020-04" db="EMBL/GenBank/DDBJ databases">
        <authorList>
            <person name="Wallbank WR R."/>
            <person name="Pardo Diaz C."/>
            <person name="Kozak K."/>
            <person name="Martin S."/>
            <person name="Jiggins C."/>
            <person name="Moest M."/>
            <person name="Warren A I."/>
            <person name="Byers J.R.P. K."/>
            <person name="Montejo-Kovacevich G."/>
            <person name="Yen C E."/>
        </authorList>
    </citation>
    <scope>NUCLEOTIDE SEQUENCE [LARGE SCALE GENOMIC DNA]</scope>
</reference>
<organism evidence="2 3">
    <name type="scientific">Arctia plantaginis</name>
    <name type="common">Wood tiger moth</name>
    <name type="synonym">Phalaena plantaginis</name>
    <dbReference type="NCBI Taxonomy" id="874455"/>
    <lineage>
        <taxon>Eukaryota</taxon>
        <taxon>Metazoa</taxon>
        <taxon>Ecdysozoa</taxon>
        <taxon>Arthropoda</taxon>
        <taxon>Hexapoda</taxon>
        <taxon>Insecta</taxon>
        <taxon>Pterygota</taxon>
        <taxon>Neoptera</taxon>
        <taxon>Endopterygota</taxon>
        <taxon>Lepidoptera</taxon>
        <taxon>Glossata</taxon>
        <taxon>Ditrysia</taxon>
        <taxon>Noctuoidea</taxon>
        <taxon>Erebidae</taxon>
        <taxon>Arctiinae</taxon>
        <taxon>Arctia</taxon>
    </lineage>
</organism>
<dbReference type="AlphaFoldDB" id="A0A8S0ZGS8"/>